<name>A0A511DJA2_9PSEU</name>
<dbReference type="Proteomes" id="UP000321685">
    <property type="component" value="Unassembled WGS sequence"/>
</dbReference>
<accession>A0A511DJA2</accession>
<dbReference type="AlphaFoldDB" id="A0A511DJA2"/>
<gene>
    <name evidence="2" type="ORF">PSU4_38430</name>
</gene>
<evidence type="ECO:0000313" key="3">
    <source>
        <dbReference type="Proteomes" id="UP000321685"/>
    </source>
</evidence>
<feature type="compositionally biased region" description="Low complexity" evidence="1">
    <location>
        <begin position="80"/>
        <end position="92"/>
    </location>
</feature>
<organism evidence="2 3">
    <name type="scientific">Pseudonocardia sulfidoxydans NBRC 16205</name>
    <dbReference type="NCBI Taxonomy" id="1223511"/>
    <lineage>
        <taxon>Bacteria</taxon>
        <taxon>Bacillati</taxon>
        <taxon>Actinomycetota</taxon>
        <taxon>Actinomycetes</taxon>
        <taxon>Pseudonocardiales</taxon>
        <taxon>Pseudonocardiaceae</taxon>
        <taxon>Pseudonocardia</taxon>
    </lineage>
</organism>
<feature type="compositionally biased region" description="Acidic residues" evidence="1">
    <location>
        <begin position="16"/>
        <end position="27"/>
    </location>
</feature>
<proteinExistence type="predicted"/>
<keyword evidence="3" id="KW-1185">Reference proteome</keyword>
<comment type="caution">
    <text evidence="2">The sequence shown here is derived from an EMBL/GenBank/DDBJ whole genome shotgun (WGS) entry which is preliminary data.</text>
</comment>
<dbReference type="RefSeq" id="WP_147110205.1">
    <property type="nucleotide sequence ID" value="NZ_BJVJ01000041.1"/>
</dbReference>
<protein>
    <recommendedName>
        <fullName evidence="4">DUF5709 domain-containing protein</fullName>
    </recommendedName>
</protein>
<evidence type="ECO:0008006" key="4">
    <source>
        <dbReference type="Google" id="ProtNLM"/>
    </source>
</evidence>
<reference evidence="2 3" key="1">
    <citation type="submission" date="2019-07" db="EMBL/GenBank/DDBJ databases">
        <title>Whole genome shotgun sequence of Pseudonocardia sulfidoxydans NBRC 16205.</title>
        <authorList>
            <person name="Hosoyama A."/>
            <person name="Uohara A."/>
            <person name="Ohji S."/>
            <person name="Ichikawa N."/>
        </authorList>
    </citation>
    <scope>NUCLEOTIDE SEQUENCE [LARGE SCALE GENOMIC DNA]</scope>
    <source>
        <strain evidence="2 3">NBRC 16205</strain>
    </source>
</reference>
<feature type="region of interest" description="Disordered" evidence="1">
    <location>
        <begin position="51"/>
        <end position="134"/>
    </location>
</feature>
<sequence length="134" mass="14100">MTELPLGADGYLDMDSVPDDDLDEAETADLFVEPDPVPDAVWSRMLSTAVTDTDADVDDLVPPPAAGAGSFEPDSDDSAYDPGYDPAYDDPGYGSGVADAGGAESHDWHDDHVDTGDDGVHDDAHDTGWHDGSY</sequence>
<dbReference type="EMBL" id="BJVJ01000041">
    <property type="protein sequence ID" value="GEL24889.1"/>
    <property type="molecule type" value="Genomic_DNA"/>
</dbReference>
<evidence type="ECO:0000256" key="1">
    <source>
        <dbReference type="SAM" id="MobiDB-lite"/>
    </source>
</evidence>
<evidence type="ECO:0000313" key="2">
    <source>
        <dbReference type="EMBL" id="GEL24889.1"/>
    </source>
</evidence>
<feature type="region of interest" description="Disordered" evidence="1">
    <location>
        <begin position="1"/>
        <end position="35"/>
    </location>
</feature>
<feature type="compositionally biased region" description="Basic and acidic residues" evidence="1">
    <location>
        <begin position="104"/>
        <end position="134"/>
    </location>
</feature>